<gene>
    <name evidence="8" type="ORF">O3P69_006122</name>
</gene>
<feature type="domain" description="ShKT" evidence="7">
    <location>
        <begin position="93"/>
        <end position="127"/>
    </location>
</feature>
<evidence type="ECO:0000256" key="5">
    <source>
        <dbReference type="SAM" id="Phobius"/>
    </source>
</evidence>
<evidence type="ECO:0000256" key="3">
    <source>
        <dbReference type="PROSITE-ProRule" id="PRU01005"/>
    </source>
</evidence>
<dbReference type="InterPro" id="IPR003582">
    <property type="entry name" value="ShKT_dom"/>
</dbReference>
<comment type="similarity">
    <text evidence="2">Belongs to the peptidase S1 family. CLIP subfamily.</text>
</comment>
<dbReference type="PANTHER" id="PTHR24256">
    <property type="entry name" value="TRYPTASE-RELATED"/>
    <property type="match status" value="1"/>
</dbReference>
<dbReference type="InterPro" id="IPR001314">
    <property type="entry name" value="Peptidase_S1A"/>
</dbReference>
<evidence type="ECO:0000256" key="2">
    <source>
        <dbReference type="ARBA" id="ARBA00024195"/>
    </source>
</evidence>
<evidence type="ECO:0000256" key="1">
    <source>
        <dbReference type="ARBA" id="ARBA00023157"/>
    </source>
</evidence>
<dbReference type="PROSITE" id="PS00134">
    <property type="entry name" value="TRYPSIN_HIS"/>
    <property type="match status" value="1"/>
</dbReference>
<dbReference type="PROSITE" id="PS51670">
    <property type="entry name" value="SHKT"/>
    <property type="match status" value="2"/>
</dbReference>
<keyword evidence="5" id="KW-0472">Membrane</keyword>
<feature type="domain" description="Peptidase S1" evidence="6">
    <location>
        <begin position="535"/>
        <end position="792"/>
    </location>
</feature>
<evidence type="ECO:0000259" key="6">
    <source>
        <dbReference type="PROSITE" id="PS50240"/>
    </source>
</evidence>
<proteinExistence type="inferred from homology"/>
<evidence type="ECO:0000256" key="4">
    <source>
        <dbReference type="SAM" id="MobiDB-lite"/>
    </source>
</evidence>
<feature type="compositionally biased region" description="Basic residues" evidence="4">
    <location>
        <begin position="207"/>
        <end position="217"/>
    </location>
</feature>
<feature type="compositionally biased region" description="Low complexity" evidence="4">
    <location>
        <begin position="400"/>
        <end position="415"/>
    </location>
</feature>
<keyword evidence="5" id="KW-0812">Transmembrane</keyword>
<sequence>MFNTKEYKILYFYFSFACLNFVFLTLPVLAKPQVVAVGTVGEEGDTADTCQDLRQECAELAEEGGCEGNAEFMEVFCQRTCDTCRPRSKVSGCEDQREECGFWGGSGQCDFNPAFMNINCPATCRACSPLTPEDCVDQHRYCFLGSLLGLCRTNPSFYLVFCGDSCRRFIPICRAGRSSTVPELCLSRVRGEGIQCGKKPNITSSARKNRSPVRKRRDVVVGHQPHGKDSCSTPSHNSAGREAFTLFLSEYGAGVQDERDPKMEVQSMTYDEENQDVFWKDSEILRGKKRKTKLLRIKRQGATLNGDTFDYEFDPTGENINGDNGTYGNNNTENNTETNFCIMPLIGTHTSVNICAVIIPLMPVIAIGITNAVFTALSASSVAQRTPSSRPPMNQPPQQQPNTPSQQQPTPQQPSLSIDVKVRALVPFCTASGYLSLVQRLRRLIRGNTGRPLNPIAASLAVSVNFCQYGVGRRNQRVPDPPQQLQQPSVAQVFLTDYEANAALNTPHRWPGISFPGLNLYQGDQTPPPPVSLDAPAGTTLNDTQAEGEEPGPRPVTEDNVNNRGAFSCGGALISPYHVVTAAHCLLEPGVTDNGTVNFLKPSVVRLGEVDFTRADESQAFDYEVDGVQVHEGYALPAKYNDIAIITLKYPVQFTEALQPYCLPRVGVDLVGRSLTVSGWGVRPGGQVATILHNIEVRVVSEEECRDAYDDEDISAFFEVQYPDGVNKLLVCATSEEPVCRGDSGGPLVLDAEQIQYEVGVVSTGYGCGASQYPGIYTNVSQFLTWIREEVYDGCSVLT</sequence>
<evidence type="ECO:0000313" key="9">
    <source>
        <dbReference type="Proteomes" id="UP001487740"/>
    </source>
</evidence>
<dbReference type="InterPro" id="IPR001254">
    <property type="entry name" value="Trypsin_dom"/>
</dbReference>
<feature type="transmembrane region" description="Helical" evidence="5">
    <location>
        <begin position="9"/>
        <end position="30"/>
    </location>
</feature>
<dbReference type="Pfam" id="PF01549">
    <property type="entry name" value="ShK"/>
    <property type="match status" value="2"/>
</dbReference>
<comment type="caution">
    <text evidence="3">Lacks conserved residue(s) required for the propagation of feature annotation.</text>
</comment>
<dbReference type="EMBL" id="JARAKH010000018">
    <property type="protein sequence ID" value="KAK8395153.1"/>
    <property type="molecule type" value="Genomic_DNA"/>
</dbReference>
<dbReference type="SMART" id="SM00254">
    <property type="entry name" value="ShKT"/>
    <property type="match status" value="3"/>
</dbReference>
<comment type="caution">
    <text evidence="8">The sequence shown here is derived from an EMBL/GenBank/DDBJ whole genome shotgun (WGS) entry which is preliminary data.</text>
</comment>
<dbReference type="GO" id="GO:0004252">
    <property type="term" value="F:serine-type endopeptidase activity"/>
    <property type="evidence" value="ECO:0007669"/>
    <property type="project" value="InterPro"/>
</dbReference>
<evidence type="ECO:0000313" key="8">
    <source>
        <dbReference type="EMBL" id="KAK8395153.1"/>
    </source>
</evidence>
<feature type="region of interest" description="Disordered" evidence="4">
    <location>
        <begin position="200"/>
        <end position="237"/>
    </location>
</feature>
<reference evidence="8 9" key="1">
    <citation type="submission" date="2023-03" db="EMBL/GenBank/DDBJ databases">
        <title>High-quality genome of Scylla paramamosain provides insights in environmental adaptation.</title>
        <authorList>
            <person name="Zhang L."/>
        </authorList>
    </citation>
    <scope>NUCLEOTIDE SEQUENCE [LARGE SCALE GENOMIC DNA]</scope>
    <source>
        <strain evidence="8">LZ_2023a</strain>
        <tissue evidence="8">Muscle</tissue>
    </source>
</reference>
<evidence type="ECO:0000259" key="7">
    <source>
        <dbReference type="PROSITE" id="PS51670"/>
    </source>
</evidence>
<dbReference type="InterPro" id="IPR043504">
    <property type="entry name" value="Peptidase_S1_PA_chymotrypsin"/>
</dbReference>
<dbReference type="PROSITE" id="PS50240">
    <property type="entry name" value="TRYPSIN_DOM"/>
    <property type="match status" value="1"/>
</dbReference>
<feature type="domain" description="ShKT" evidence="7">
    <location>
        <begin position="50"/>
        <end position="84"/>
    </location>
</feature>
<feature type="compositionally biased region" description="Pro residues" evidence="4">
    <location>
        <begin position="389"/>
        <end position="399"/>
    </location>
</feature>
<dbReference type="SMART" id="SM00020">
    <property type="entry name" value="Tryp_SPc"/>
    <property type="match status" value="1"/>
</dbReference>
<dbReference type="Pfam" id="PF00089">
    <property type="entry name" value="Trypsin"/>
    <property type="match status" value="1"/>
</dbReference>
<dbReference type="SUPFAM" id="SSF50494">
    <property type="entry name" value="Trypsin-like serine proteases"/>
    <property type="match status" value="1"/>
</dbReference>
<dbReference type="FunFam" id="2.40.10.10:FF:000068">
    <property type="entry name" value="transmembrane protease serine 2"/>
    <property type="match status" value="1"/>
</dbReference>
<feature type="disulfide bond" evidence="3">
    <location>
        <begin position="93"/>
        <end position="127"/>
    </location>
</feature>
<dbReference type="Proteomes" id="UP001487740">
    <property type="component" value="Unassembled WGS sequence"/>
</dbReference>
<name>A0AAW0U723_SCYPA</name>
<dbReference type="InterPro" id="IPR009003">
    <property type="entry name" value="Peptidase_S1_PA"/>
</dbReference>
<feature type="region of interest" description="Disordered" evidence="4">
    <location>
        <begin position="384"/>
        <end position="415"/>
    </location>
</feature>
<protein>
    <submittedName>
        <fullName evidence="8">Uncharacterized protein</fullName>
    </submittedName>
</protein>
<keyword evidence="9" id="KW-1185">Reference proteome</keyword>
<feature type="disulfide bond" evidence="3">
    <location>
        <begin position="50"/>
        <end position="84"/>
    </location>
</feature>
<dbReference type="AlphaFoldDB" id="A0AAW0U723"/>
<dbReference type="PRINTS" id="PR00722">
    <property type="entry name" value="CHYMOTRYPSIN"/>
</dbReference>
<dbReference type="Gene3D" id="2.40.10.10">
    <property type="entry name" value="Trypsin-like serine proteases"/>
    <property type="match status" value="1"/>
</dbReference>
<dbReference type="InterPro" id="IPR051487">
    <property type="entry name" value="Ser/Thr_Proteases_Immune/Dev"/>
</dbReference>
<dbReference type="GO" id="GO:0006508">
    <property type="term" value="P:proteolysis"/>
    <property type="evidence" value="ECO:0007669"/>
    <property type="project" value="InterPro"/>
</dbReference>
<organism evidence="8 9">
    <name type="scientific">Scylla paramamosain</name>
    <name type="common">Mud crab</name>
    <dbReference type="NCBI Taxonomy" id="85552"/>
    <lineage>
        <taxon>Eukaryota</taxon>
        <taxon>Metazoa</taxon>
        <taxon>Ecdysozoa</taxon>
        <taxon>Arthropoda</taxon>
        <taxon>Crustacea</taxon>
        <taxon>Multicrustacea</taxon>
        <taxon>Malacostraca</taxon>
        <taxon>Eumalacostraca</taxon>
        <taxon>Eucarida</taxon>
        <taxon>Decapoda</taxon>
        <taxon>Pleocyemata</taxon>
        <taxon>Brachyura</taxon>
        <taxon>Eubrachyura</taxon>
        <taxon>Portunoidea</taxon>
        <taxon>Portunidae</taxon>
        <taxon>Portuninae</taxon>
        <taxon>Scylla</taxon>
    </lineage>
</organism>
<feature type="region of interest" description="Disordered" evidence="4">
    <location>
        <begin position="523"/>
        <end position="561"/>
    </location>
</feature>
<dbReference type="CDD" id="cd00190">
    <property type="entry name" value="Tryp_SPc"/>
    <property type="match status" value="1"/>
</dbReference>
<keyword evidence="5" id="KW-1133">Transmembrane helix</keyword>
<accession>A0AAW0U723</accession>
<keyword evidence="1 3" id="KW-1015">Disulfide bond</keyword>
<dbReference type="InterPro" id="IPR018114">
    <property type="entry name" value="TRYPSIN_HIS"/>
</dbReference>